<dbReference type="AlphaFoldDB" id="A0A370G6V9"/>
<evidence type="ECO:0000313" key="9">
    <source>
        <dbReference type="EMBL" id="RDI39551.1"/>
    </source>
</evidence>
<protein>
    <submittedName>
        <fullName evidence="9">Flagellar biosynthetic protein FliQ</fullName>
    </submittedName>
</protein>
<evidence type="ECO:0000256" key="6">
    <source>
        <dbReference type="ARBA" id="ARBA00023136"/>
    </source>
</evidence>
<accession>A0A370G6V9</accession>
<keyword evidence="6 7" id="KW-0472">Membrane</keyword>
<dbReference type="RefSeq" id="WP_114726411.1">
    <property type="nucleotide sequence ID" value="NZ_BJMI01000001.1"/>
</dbReference>
<gene>
    <name evidence="9" type="ORF">C7453_102341</name>
    <name evidence="8" type="ORF">HLH32_04980</name>
</gene>
<keyword evidence="5 7" id="KW-1133">Transmembrane helix</keyword>
<evidence type="ECO:0000256" key="5">
    <source>
        <dbReference type="ARBA" id="ARBA00022989"/>
    </source>
</evidence>
<dbReference type="EMBL" id="JABEQI010000002">
    <property type="protein sequence ID" value="MBB2185744.1"/>
    <property type="molecule type" value="Genomic_DNA"/>
</dbReference>
<dbReference type="Proteomes" id="UP000254958">
    <property type="component" value="Unassembled WGS sequence"/>
</dbReference>
<dbReference type="InterPro" id="IPR002191">
    <property type="entry name" value="Bac_export_3"/>
</dbReference>
<evidence type="ECO:0000313" key="11">
    <source>
        <dbReference type="Proteomes" id="UP000562982"/>
    </source>
</evidence>
<keyword evidence="10" id="KW-1185">Reference proteome</keyword>
<dbReference type="GO" id="GO:0005886">
    <property type="term" value="C:plasma membrane"/>
    <property type="evidence" value="ECO:0007669"/>
    <property type="project" value="UniProtKB-SubCell"/>
</dbReference>
<keyword evidence="9" id="KW-0966">Cell projection</keyword>
<dbReference type="EMBL" id="QQAW01000002">
    <property type="protein sequence ID" value="RDI39551.1"/>
    <property type="molecule type" value="Genomic_DNA"/>
</dbReference>
<evidence type="ECO:0000256" key="2">
    <source>
        <dbReference type="ARBA" id="ARBA00006156"/>
    </source>
</evidence>
<evidence type="ECO:0000313" key="10">
    <source>
        <dbReference type="Proteomes" id="UP000254958"/>
    </source>
</evidence>
<comment type="similarity">
    <text evidence="2">Belongs to the FliQ/MopD/SpaQ family.</text>
</comment>
<dbReference type="PRINTS" id="PR00952">
    <property type="entry name" value="TYPE3IMQPROT"/>
</dbReference>
<keyword evidence="3" id="KW-1003">Cell membrane</keyword>
<feature type="transmembrane region" description="Helical" evidence="7">
    <location>
        <begin position="52"/>
        <end position="71"/>
    </location>
</feature>
<name>A0A370G6V9_GLULI</name>
<evidence type="ECO:0000256" key="4">
    <source>
        <dbReference type="ARBA" id="ARBA00022692"/>
    </source>
</evidence>
<evidence type="ECO:0000256" key="3">
    <source>
        <dbReference type="ARBA" id="ARBA00022475"/>
    </source>
</evidence>
<reference evidence="9 10" key="1">
    <citation type="submission" date="2018-07" db="EMBL/GenBank/DDBJ databases">
        <title>Genomic Encyclopedia of Type Strains, Phase IV (KMG-IV): sequencing the most valuable type-strain genomes for metagenomic binning, comparative biology and taxonomic classification.</title>
        <authorList>
            <person name="Goeker M."/>
        </authorList>
    </citation>
    <scope>NUCLEOTIDE SEQUENCE [LARGE SCALE GENOMIC DNA]</scope>
    <source>
        <strain evidence="9 10">DSM 5603</strain>
    </source>
</reference>
<dbReference type="PIRSF" id="PIRSF004669">
    <property type="entry name" value="FliQ"/>
    <property type="match status" value="1"/>
</dbReference>
<keyword evidence="4 7" id="KW-0812">Transmembrane</keyword>
<comment type="caution">
    <text evidence="9">The sequence shown here is derived from an EMBL/GenBank/DDBJ whole genome shotgun (WGS) entry which is preliminary data.</text>
</comment>
<dbReference type="PANTHER" id="PTHR34040">
    <property type="entry name" value="FLAGELLAR BIOSYNTHETIC PROTEIN FLIQ"/>
    <property type="match status" value="1"/>
</dbReference>
<reference evidence="8 11" key="2">
    <citation type="submission" date="2020-04" db="EMBL/GenBank/DDBJ databases">
        <title>Description of novel Gluconacetobacter.</title>
        <authorList>
            <person name="Sombolestani A."/>
        </authorList>
    </citation>
    <scope>NUCLEOTIDE SEQUENCE [LARGE SCALE GENOMIC DNA]</scope>
    <source>
        <strain evidence="8 11">LMG 1382</strain>
    </source>
</reference>
<dbReference type="OrthoDB" id="9806440at2"/>
<comment type="subcellular location">
    <subcellularLocation>
        <location evidence="1">Cell membrane</location>
        <topology evidence="1">Multi-pass membrane protein</topology>
    </subcellularLocation>
</comment>
<dbReference type="Pfam" id="PF01313">
    <property type="entry name" value="Bac_export_3"/>
    <property type="match status" value="1"/>
</dbReference>
<dbReference type="PANTHER" id="PTHR34040:SF2">
    <property type="entry name" value="FLAGELLAR BIOSYNTHETIC PROTEIN FLIQ"/>
    <property type="match status" value="1"/>
</dbReference>
<keyword evidence="9" id="KW-0282">Flagellum</keyword>
<evidence type="ECO:0000256" key="7">
    <source>
        <dbReference type="SAM" id="Phobius"/>
    </source>
</evidence>
<proteinExistence type="inferred from homology"/>
<organism evidence="9 10">
    <name type="scientific">Gluconacetobacter liquefaciens</name>
    <name type="common">Acetobacter liquefaciens</name>
    <dbReference type="NCBI Taxonomy" id="89584"/>
    <lineage>
        <taxon>Bacteria</taxon>
        <taxon>Pseudomonadati</taxon>
        <taxon>Pseudomonadota</taxon>
        <taxon>Alphaproteobacteria</taxon>
        <taxon>Acetobacterales</taxon>
        <taxon>Acetobacteraceae</taxon>
        <taxon>Gluconacetobacter</taxon>
    </lineage>
</organism>
<evidence type="ECO:0000313" key="8">
    <source>
        <dbReference type="EMBL" id="MBB2185744.1"/>
    </source>
</evidence>
<feature type="transmembrane region" description="Helical" evidence="7">
    <location>
        <begin position="21"/>
        <end position="40"/>
    </location>
</feature>
<keyword evidence="9" id="KW-0969">Cilium</keyword>
<dbReference type="GO" id="GO:0009306">
    <property type="term" value="P:protein secretion"/>
    <property type="evidence" value="ECO:0007669"/>
    <property type="project" value="InterPro"/>
</dbReference>
<evidence type="ECO:0000256" key="1">
    <source>
        <dbReference type="ARBA" id="ARBA00004651"/>
    </source>
</evidence>
<sequence length="91" mass="9802">MQHTVDIHEILRQTLLVAVKMGAPSLLSSLCAGILVSLFQAVTQVNEATLSFVPKFIAATAALMLTGSFMYSTLHTYAHTIFDQMIMVGGS</sequence>
<dbReference type="Proteomes" id="UP000562982">
    <property type="component" value="Unassembled WGS sequence"/>
</dbReference>